<evidence type="ECO:0000313" key="2">
    <source>
        <dbReference type="Proteomes" id="UP000765509"/>
    </source>
</evidence>
<organism evidence="1 2">
    <name type="scientific">Austropuccinia psidii MF-1</name>
    <dbReference type="NCBI Taxonomy" id="1389203"/>
    <lineage>
        <taxon>Eukaryota</taxon>
        <taxon>Fungi</taxon>
        <taxon>Dikarya</taxon>
        <taxon>Basidiomycota</taxon>
        <taxon>Pucciniomycotina</taxon>
        <taxon>Pucciniomycetes</taxon>
        <taxon>Pucciniales</taxon>
        <taxon>Sphaerophragmiaceae</taxon>
        <taxon>Austropuccinia</taxon>
    </lineage>
</organism>
<comment type="caution">
    <text evidence="1">The sequence shown here is derived from an EMBL/GenBank/DDBJ whole genome shotgun (WGS) entry which is preliminary data.</text>
</comment>
<protein>
    <submittedName>
        <fullName evidence="1">Uncharacterized protein</fullName>
    </submittedName>
</protein>
<dbReference type="AlphaFoldDB" id="A0A9Q3D0F9"/>
<name>A0A9Q3D0F9_9BASI</name>
<keyword evidence="2" id="KW-1185">Reference proteome</keyword>
<sequence>MKEELLKISFQYKKALASDNKPLGAIKGHEVEIILNAERHYPPLLRGPAYPSSSRAREAVEYDINELMILGFLREVKNN</sequence>
<dbReference type="EMBL" id="AVOT02011959">
    <property type="protein sequence ID" value="MBW0493200.1"/>
    <property type="molecule type" value="Genomic_DNA"/>
</dbReference>
<reference evidence="1" key="1">
    <citation type="submission" date="2021-03" db="EMBL/GenBank/DDBJ databases">
        <title>Draft genome sequence of rust myrtle Austropuccinia psidii MF-1, a brazilian biotype.</title>
        <authorList>
            <person name="Quecine M.C."/>
            <person name="Pachon D.M.R."/>
            <person name="Bonatelli M.L."/>
            <person name="Correr F.H."/>
            <person name="Franceschini L.M."/>
            <person name="Leite T.F."/>
            <person name="Margarido G.R.A."/>
            <person name="Almeida C.A."/>
            <person name="Ferrarezi J.A."/>
            <person name="Labate C.A."/>
        </authorList>
    </citation>
    <scope>NUCLEOTIDE SEQUENCE</scope>
    <source>
        <strain evidence="1">MF-1</strain>
    </source>
</reference>
<evidence type="ECO:0000313" key="1">
    <source>
        <dbReference type="EMBL" id="MBW0493200.1"/>
    </source>
</evidence>
<dbReference type="OrthoDB" id="3068303at2759"/>
<gene>
    <name evidence="1" type="ORF">O181_032915</name>
</gene>
<proteinExistence type="predicted"/>
<accession>A0A9Q3D0F9</accession>
<dbReference type="Proteomes" id="UP000765509">
    <property type="component" value="Unassembled WGS sequence"/>
</dbReference>